<evidence type="ECO:0000313" key="4">
    <source>
        <dbReference type="Proteomes" id="UP001207654"/>
    </source>
</evidence>
<evidence type="ECO:0000256" key="2">
    <source>
        <dbReference type="SAM" id="SignalP"/>
    </source>
</evidence>
<gene>
    <name evidence="3" type="ORF">OV287_38445</name>
</gene>
<feature type="signal peptide" evidence="2">
    <location>
        <begin position="1"/>
        <end position="23"/>
    </location>
</feature>
<proteinExistence type="predicted"/>
<evidence type="ECO:0000313" key="3">
    <source>
        <dbReference type="EMBL" id="MCY1080350.1"/>
    </source>
</evidence>
<keyword evidence="4" id="KW-1185">Reference proteome</keyword>
<keyword evidence="2" id="KW-0732">Signal</keyword>
<feature type="transmembrane region" description="Helical" evidence="1">
    <location>
        <begin position="112"/>
        <end position="131"/>
    </location>
</feature>
<name>A0ABT4AFE6_9BACT</name>
<dbReference type="RefSeq" id="WP_267539020.1">
    <property type="nucleotide sequence ID" value="NZ_JAPNKA010000001.1"/>
</dbReference>
<keyword evidence="1" id="KW-1133">Transmembrane helix</keyword>
<feature type="transmembrane region" description="Helical" evidence="1">
    <location>
        <begin position="143"/>
        <end position="162"/>
    </location>
</feature>
<reference evidence="3 4" key="1">
    <citation type="submission" date="2022-11" db="EMBL/GenBank/DDBJ databases">
        <title>Minimal conservation of predation-associated metabolite biosynthetic gene clusters underscores biosynthetic potential of Myxococcota including descriptions for ten novel species: Archangium lansinium sp. nov., Myxococcus landrumus sp. nov., Nannocystis bai.</title>
        <authorList>
            <person name="Ahearne A."/>
            <person name="Stevens C."/>
            <person name="Phillips K."/>
        </authorList>
    </citation>
    <scope>NUCLEOTIDE SEQUENCE [LARGE SCALE GENOMIC DNA]</scope>
    <source>
        <strain evidence="3 4">MIWBW</strain>
    </source>
</reference>
<keyword evidence="1" id="KW-0472">Membrane</keyword>
<evidence type="ECO:0000256" key="1">
    <source>
        <dbReference type="SAM" id="Phobius"/>
    </source>
</evidence>
<dbReference type="Proteomes" id="UP001207654">
    <property type="component" value="Unassembled WGS sequence"/>
</dbReference>
<sequence>MSRCVAVRWMLALLFLLPAMARAGEGRRWEDVPEAAGGSPGRLRLVQAPVVDTTPRLLPDPVQVAPPVHPLWQRLLVEGGAGVGTGLAGALVGVGLYMLGSGLQLFEPDESPTVLPFALAGAALGFPLGVWWGGELMAGDGSLLATVGGTAVGGLAAVGLWALSERPREPFSSILRGVAIPLPVVGAFLGYELSSSHRKKETGLQVQPAVVLSSQHQALVLAGRF</sequence>
<keyword evidence="1" id="KW-0812">Transmembrane</keyword>
<dbReference type="EMBL" id="JAPNKA010000001">
    <property type="protein sequence ID" value="MCY1080350.1"/>
    <property type="molecule type" value="Genomic_DNA"/>
</dbReference>
<feature type="transmembrane region" description="Helical" evidence="1">
    <location>
        <begin position="80"/>
        <end position="100"/>
    </location>
</feature>
<protein>
    <submittedName>
        <fullName evidence="3">Uncharacterized protein</fullName>
    </submittedName>
</protein>
<comment type="caution">
    <text evidence="3">The sequence shown here is derived from an EMBL/GenBank/DDBJ whole genome shotgun (WGS) entry which is preliminary data.</text>
</comment>
<organism evidence="3 4">
    <name type="scientific">Archangium lansingense</name>
    <dbReference type="NCBI Taxonomy" id="2995310"/>
    <lineage>
        <taxon>Bacteria</taxon>
        <taxon>Pseudomonadati</taxon>
        <taxon>Myxococcota</taxon>
        <taxon>Myxococcia</taxon>
        <taxon>Myxococcales</taxon>
        <taxon>Cystobacterineae</taxon>
        <taxon>Archangiaceae</taxon>
        <taxon>Archangium</taxon>
    </lineage>
</organism>
<feature type="chain" id="PRO_5047294497" evidence="2">
    <location>
        <begin position="24"/>
        <end position="225"/>
    </location>
</feature>
<feature type="transmembrane region" description="Helical" evidence="1">
    <location>
        <begin position="174"/>
        <end position="191"/>
    </location>
</feature>
<accession>A0ABT4AFE6</accession>